<keyword evidence="3" id="KW-0378">Hydrolase</keyword>
<protein>
    <submittedName>
        <fullName evidence="3">HD-GYP domain-containing protein</fullName>
        <ecNumber evidence="3">3.1.4.-</ecNumber>
    </submittedName>
</protein>
<dbReference type="Proteomes" id="UP001596292">
    <property type="component" value="Unassembled WGS sequence"/>
</dbReference>
<dbReference type="GO" id="GO:0016787">
    <property type="term" value="F:hydrolase activity"/>
    <property type="evidence" value="ECO:0007669"/>
    <property type="project" value="UniProtKB-KW"/>
</dbReference>
<name>A0ABW2BQL8_9HYPH</name>
<organism evidence="3 4">
    <name type="scientific">Methylobacterium komagatae</name>
    <dbReference type="NCBI Taxonomy" id="374425"/>
    <lineage>
        <taxon>Bacteria</taxon>
        <taxon>Pseudomonadati</taxon>
        <taxon>Pseudomonadota</taxon>
        <taxon>Alphaproteobacteria</taxon>
        <taxon>Hyphomicrobiales</taxon>
        <taxon>Methylobacteriaceae</taxon>
        <taxon>Methylobacterium</taxon>
    </lineage>
</organism>
<dbReference type="EMBL" id="JBHSWN010000001">
    <property type="protein sequence ID" value="MFC6792029.1"/>
    <property type="molecule type" value="Genomic_DNA"/>
</dbReference>
<feature type="domain" description="HD" evidence="1">
    <location>
        <begin position="203"/>
        <end position="323"/>
    </location>
</feature>
<keyword evidence="4" id="KW-1185">Reference proteome</keyword>
<dbReference type="Pfam" id="PF13487">
    <property type="entry name" value="HD_5"/>
    <property type="match status" value="1"/>
</dbReference>
<evidence type="ECO:0000313" key="4">
    <source>
        <dbReference type="Proteomes" id="UP001596292"/>
    </source>
</evidence>
<dbReference type="InterPro" id="IPR003607">
    <property type="entry name" value="HD/PDEase_dom"/>
</dbReference>
<reference evidence="4" key="1">
    <citation type="journal article" date="2019" name="Int. J. Syst. Evol. Microbiol.">
        <title>The Global Catalogue of Microorganisms (GCM) 10K type strain sequencing project: providing services to taxonomists for standard genome sequencing and annotation.</title>
        <authorList>
            <consortium name="The Broad Institute Genomics Platform"/>
            <consortium name="The Broad Institute Genome Sequencing Center for Infectious Disease"/>
            <person name="Wu L."/>
            <person name="Ma J."/>
        </authorList>
    </citation>
    <scope>NUCLEOTIDE SEQUENCE [LARGE SCALE GENOMIC DNA]</scope>
    <source>
        <strain evidence="4">CCUG 48316</strain>
    </source>
</reference>
<sequence>MSSPAASSKAPRLGTLVLFTDRPGQHLDLVRALGEIAPCHVRDAAAVAPAGDCIGFVADLDLLQPLQLRGLRALIAEAPHLPRLFLMRDLGERSLSVARSLGACLSLPVDTPADQVAEAMRAHLESPLPDLVRSTRQQGRSAVIAQAADEAGAVLAGMLDSARLTGKVDPMLVEHGLDPILGAVGEAGLGAWLDTVRAYDDATYQHCLLVAGLAATFAIELGFSRRDREHLVRAALVHDVGKARIPIAILNKAGPLDAEERAIMRTHAELGHAILVEAGGYDDSILAVVRHHHELLDGSGYPDGLSGDAIPDIVRLITVCDIYAALVEHRPYRAPMPTEEALAVMRGMEGKLDMALVHSFGRAVSQG</sequence>
<dbReference type="CDD" id="cd00077">
    <property type="entry name" value="HDc"/>
    <property type="match status" value="1"/>
</dbReference>
<dbReference type="SUPFAM" id="SSF109604">
    <property type="entry name" value="HD-domain/PDEase-like"/>
    <property type="match status" value="1"/>
</dbReference>
<dbReference type="InterPro" id="IPR037522">
    <property type="entry name" value="HD_GYP_dom"/>
</dbReference>
<gene>
    <name evidence="3" type="ORF">ACFQE0_22055</name>
</gene>
<dbReference type="InterPro" id="IPR006675">
    <property type="entry name" value="HDIG_dom"/>
</dbReference>
<dbReference type="Gene3D" id="1.10.3210.10">
    <property type="entry name" value="Hypothetical protein af1432"/>
    <property type="match status" value="1"/>
</dbReference>
<comment type="caution">
    <text evidence="3">The sequence shown here is derived from an EMBL/GenBank/DDBJ whole genome shotgun (WGS) entry which is preliminary data.</text>
</comment>
<dbReference type="PANTHER" id="PTHR43155">
    <property type="entry name" value="CYCLIC DI-GMP PHOSPHODIESTERASE PA4108-RELATED"/>
    <property type="match status" value="1"/>
</dbReference>
<dbReference type="PROSITE" id="PS51832">
    <property type="entry name" value="HD_GYP"/>
    <property type="match status" value="1"/>
</dbReference>
<evidence type="ECO:0000259" key="1">
    <source>
        <dbReference type="PROSITE" id="PS51831"/>
    </source>
</evidence>
<dbReference type="RefSeq" id="WP_378973481.1">
    <property type="nucleotide sequence ID" value="NZ_JBHSWN010000001.1"/>
</dbReference>
<accession>A0ABW2BQL8</accession>
<dbReference type="EC" id="3.1.4.-" evidence="3"/>
<dbReference type="NCBIfam" id="TIGR00277">
    <property type="entry name" value="HDIG"/>
    <property type="match status" value="1"/>
</dbReference>
<proteinExistence type="predicted"/>
<dbReference type="SMART" id="SM00471">
    <property type="entry name" value="HDc"/>
    <property type="match status" value="1"/>
</dbReference>
<feature type="domain" description="HD-GYP" evidence="2">
    <location>
        <begin position="181"/>
        <end position="367"/>
    </location>
</feature>
<evidence type="ECO:0000313" key="3">
    <source>
        <dbReference type="EMBL" id="MFC6792029.1"/>
    </source>
</evidence>
<dbReference type="PROSITE" id="PS51831">
    <property type="entry name" value="HD"/>
    <property type="match status" value="1"/>
</dbReference>
<evidence type="ECO:0000259" key="2">
    <source>
        <dbReference type="PROSITE" id="PS51832"/>
    </source>
</evidence>
<dbReference type="PANTHER" id="PTHR43155:SF2">
    <property type="entry name" value="CYCLIC DI-GMP PHOSPHODIESTERASE PA4108"/>
    <property type="match status" value="1"/>
</dbReference>
<dbReference type="InterPro" id="IPR006674">
    <property type="entry name" value="HD_domain"/>
</dbReference>